<dbReference type="Proteomes" id="UP000183967">
    <property type="component" value="Unassembled WGS sequence"/>
</dbReference>
<evidence type="ECO:0000313" key="2">
    <source>
        <dbReference type="EMBL" id="SHH68829.1"/>
    </source>
</evidence>
<dbReference type="AlphaFoldDB" id="A0A1M5V0S5"/>
<gene>
    <name evidence="2" type="ORF">SAMN02745135_01679</name>
</gene>
<feature type="coiled-coil region" evidence="1">
    <location>
        <begin position="27"/>
        <end position="61"/>
    </location>
</feature>
<keyword evidence="1" id="KW-0175">Coiled coil</keyword>
<dbReference type="EMBL" id="FQXO01000046">
    <property type="protein sequence ID" value="SHH68829.1"/>
    <property type="molecule type" value="Genomic_DNA"/>
</dbReference>
<evidence type="ECO:0000313" key="3">
    <source>
        <dbReference type="Proteomes" id="UP000183967"/>
    </source>
</evidence>
<name>A0A1M5V0S5_9FIRM</name>
<proteinExistence type="predicted"/>
<protein>
    <submittedName>
        <fullName evidence="2">Uncharacterized protein</fullName>
    </submittedName>
</protein>
<organism evidence="2 3">
    <name type="scientific">Caloranaerobacter azorensis DSM 13643</name>
    <dbReference type="NCBI Taxonomy" id="1121264"/>
    <lineage>
        <taxon>Bacteria</taxon>
        <taxon>Bacillati</taxon>
        <taxon>Bacillota</taxon>
        <taxon>Tissierellia</taxon>
        <taxon>Tissierellales</taxon>
        <taxon>Thermohalobacteraceae</taxon>
        <taxon>Caloranaerobacter</taxon>
    </lineage>
</organism>
<evidence type="ECO:0000256" key="1">
    <source>
        <dbReference type="SAM" id="Coils"/>
    </source>
</evidence>
<accession>A0A1M5V0S5</accession>
<keyword evidence="3" id="KW-1185">Reference proteome</keyword>
<sequence>MGEVQKESILMQEKLKLEIKKLSEPSDLELQLKIEEKRVELQKLKLELEKLKKSNKKVLINENTSVGDTDENK</sequence>
<reference evidence="3" key="1">
    <citation type="submission" date="2016-11" db="EMBL/GenBank/DDBJ databases">
        <authorList>
            <person name="Varghese N."/>
            <person name="Submissions S."/>
        </authorList>
    </citation>
    <scope>NUCLEOTIDE SEQUENCE [LARGE SCALE GENOMIC DNA]</scope>
    <source>
        <strain evidence="3">DSM 13643</strain>
    </source>
</reference>